<name>A0A0P1BRE8_9BASI</name>
<dbReference type="STRING" id="401625.A0A0P1BRE8"/>
<feature type="transmembrane region" description="Helical" evidence="10">
    <location>
        <begin position="438"/>
        <end position="456"/>
    </location>
</feature>
<keyword evidence="3 10" id="KW-0812">Transmembrane</keyword>
<dbReference type="PANTHER" id="PTHR24223">
    <property type="entry name" value="ATP-BINDING CASSETTE SUB-FAMILY C"/>
    <property type="match status" value="1"/>
</dbReference>
<reference evidence="13 14" key="1">
    <citation type="submission" date="2014-09" db="EMBL/GenBank/DDBJ databases">
        <authorList>
            <person name="Magalhaes I.L.F."/>
            <person name="Oliveira U."/>
            <person name="Santos F.R."/>
            <person name="Vidigal T.H.D.A."/>
            <person name="Brescovit A.D."/>
            <person name="Santos A.J."/>
        </authorList>
    </citation>
    <scope>NUCLEOTIDE SEQUENCE [LARGE SCALE GENOMIC DNA]</scope>
</reference>
<feature type="region of interest" description="Disordered" evidence="9">
    <location>
        <begin position="488"/>
        <end position="512"/>
    </location>
</feature>
<dbReference type="InterPro" id="IPR017871">
    <property type="entry name" value="ABC_transporter-like_CS"/>
</dbReference>
<feature type="transmembrane region" description="Helical" evidence="10">
    <location>
        <begin position="952"/>
        <end position="970"/>
    </location>
</feature>
<dbReference type="InterPro" id="IPR003439">
    <property type="entry name" value="ABC_transporter-like_ATP-bd"/>
</dbReference>
<evidence type="ECO:0000256" key="2">
    <source>
        <dbReference type="ARBA" id="ARBA00022448"/>
    </source>
</evidence>
<feature type="domain" description="ABC transmembrane type-1" evidence="12">
    <location>
        <begin position="164"/>
        <end position="407"/>
    </location>
</feature>
<evidence type="ECO:0000256" key="8">
    <source>
        <dbReference type="ARBA" id="ARBA00023180"/>
    </source>
</evidence>
<keyword evidence="6 10" id="KW-1133">Transmembrane helix</keyword>
<dbReference type="InterPro" id="IPR044746">
    <property type="entry name" value="ABCC_6TM_D1"/>
</dbReference>
<feature type="domain" description="ABC transporter" evidence="11">
    <location>
        <begin position="516"/>
        <end position="749"/>
    </location>
</feature>
<evidence type="ECO:0000256" key="7">
    <source>
        <dbReference type="ARBA" id="ARBA00023136"/>
    </source>
</evidence>
<dbReference type="Gene3D" id="3.40.50.300">
    <property type="entry name" value="P-loop containing nucleotide triphosphate hydrolases"/>
    <property type="match status" value="2"/>
</dbReference>
<dbReference type="InterPro" id="IPR044726">
    <property type="entry name" value="ABCC_6TM_D2"/>
</dbReference>
<sequence>MLCSSDGSFAVRADCRGFTIDFTVAFEDDILSILPDAIFILAAVARCGVLFRRSMSKSPLRARGSLYAARVLIASAYVIVRVAALGLLASRGGLVSTTIPSYACHWSPVWSHCHWSTWNIRKRPEKFDRAWNGLAKRSKKGKPPLLLTLCLAFPSDILGTFPPGIVWILATFAQPFLLSDLLDFTRSYQGIGEQPEPVYIGIGLVCAFALVYAIIALSFAHTQVASVQVCVKVRGAMLDAIFRKGLVLHLAASRETGSSAAYNLLSSDMERLAMALIDLPETWTSLIAIGFGLWLLWREIGVLFLTALGMLFLLALILPALGELVDRGQDRYSTDSDARLKTTASVVDNIRPLKLSGYISTIFAKTAGQRRKEIRSLRAYFAATGFALMTGNVLPVWLEVIVFGAYGGNVAVRPELGETLGTVNTFRLLNILNAMTDSLVNAAIGFPGLYGALVSLRRVQSFLQLSEKFTIPSNSKLREDDTGEFREAMPADTHSQSSPVADGEKKSEQEPDVLTLRRATFKSRVAEVAEGKNPILLHELDLRVPAGTFTVVLGASGSGKSLLLHALLGEIDLVSGEFSSPWLREPSNIAYCQQDAWLVSGSIRSNIVMNNAFDALRYKRVLDATGLSHDLSAPGASDNNSVGSRGSMLSGGQRQRVALARALYSDAELFLFDDVLSAVDPTLATHIFESVLGISGLLRSKTVVMAGHDVANLNRADQLVVLESGRIAQKGDAQTLLSDPKSFVARFVDQQRAAAVEEKEHAQEVDEELYTKSEDEHDPVAGGDDEVVRTGTKTSRWKLYSFWFHHSGWIAGIVWFILAVALSVPYLLPQIILEKWAGINDLMPNRKAGTYIAALAAIAVGHTFMFAATIQILYQYLSPRGSIRMHDAMLKGILDAPLSWFDDVPSGRIVNRFAQDLYIVSCETPKYVFLMISNSADLVVLMAYTITATPYLAISIPPLVLVYYGLATLYTGASRQVRRLDLAAKSPLYQLFSEVYEGLASVRGYRMETSLLLRNRALLDASQKPFFLRFTAQAWLSLYLNLIVMIIAVVLTGLAVGLRDSVAVGFLGVALSSLVLISGTLNRILLFFTQVETSLVALERVREFTSIEPEGTNDRRGLAAETSKPVDEDWPARGAVDFKGVIVRYRPELEPALREVSFSFASGQKTAIVGRSGSGKSTLLMTLFRAVDLTSGSITIHVRENMSPDGSATDQGICDMLESVHLKEKIANMSSSDDTTSLGLDAQIDPERDGLSRGEKQLLCFARAVLQKRKILVLDEATSSIDHESDARLQHLIRTACADRTVITIAHRISTIADYDSVIVMEGGKLLEVGNPAALLRTSSSVFAALAQTGELELEREKKADQKKPIGRREEDMHSIDTELGQADEKTF</sequence>
<feature type="transmembrane region" description="Helical" evidence="10">
    <location>
        <begin position="300"/>
        <end position="321"/>
    </location>
</feature>
<keyword evidence="8" id="KW-0325">Glycoprotein</keyword>
<dbReference type="InterPro" id="IPR036640">
    <property type="entry name" value="ABC1_TM_sf"/>
</dbReference>
<evidence type="ECO:0000259" key="11">
    <source>
        <dbReference type="PROSITE" id="PS50893"/>
    </source>
</evidence>
<dbReference type="InterPro" id="IPR003593">
    <property type="entry name" value="AAA+_ATPase"/>
</dbReference>
<dbReference type="PROSITE" id="PS50893">
    <property type="entry name" value="ABC_TRANSPORTER_2"/>
    <property type="match status" value="2"/>
</dbReference>
<organism evidence="13 14">
    <name type="scientific">Ceraceosorus bombacis</name>
    <dbReference type="NCBI Taxonomy" id="401625"/>
    <lineage>
        <taxon>Eukaryota</taxon>
        <taxon>Fungi</taxon>
        <taxon>Dikarya</taxon>
        <taxon>Basidiomycota</taxon>
        <taxon>Ustilaginomycotina</taxon>
        <taxon>Exobasidiomycetes</taxon>
        <taxon>Ceraceosorales</taxon>
        <taxon>Ceraceosoraceae</taxon>
        <taxon>Ceraceosorus</taxon>
    </lineage>
</organism>
<dbReference type="InterPro" id="IPR027417">
    <property type="entry name" value="P-loop_NTPase"/>
</dbReference>
<keyword evidence="14" id="KW-1185">Reference proteome</keyword>
<dbReference type="GO" id="GO:0140359">
    <property type="term" value="F:ABC-type transporter activity"/>
    <property type="evidence" value="ECO:0007669"/>
    <property type="project" value="InterPro"/>
</dbReference>
<evidence type="ECO:0000256" key="4">
    <source>
        <dbReference type="ARBA" id="ARBA00022741"/>
    </source>
</evidence>
<dbReference type="PROSITE" id="PS50929">
    <property type="entry name" value="ABC_TM1F"/>
    <property type="match status" value="2"/>
</dbReference>
<dbReference type="Pfam" id="PF00005">
    <property type="entry name" value="ABC_tran"/>
    <property type="match status" value="2"/>
</dbReference>
<feature type="transmembrane region" description="Helical" evidence="10">
    <location>
        <begin position="848"/>
        <end position="874"/>
    </location>
</feature>
<feature type="transmembrane region" description="Helical" evidence="10">
    <location>
        <begin position="198"/>
        <end position="219"/>
    </location>
</feature>
<evidence type="ECO:0000313" key="14">
    <source>
        <dbReference type="Proteomes" id="UP000054845"/>
    </source>
</evidence>
<feature type="transmembrane region" description="Helical" evidence="10">
    <location>
        <begin position="1034"/>
        <end position="1056"/>
    </location>
</feature>
<evidence type="ECO:0000256" key="3">
    <source>
        <dbReference type="ARBA" id="ARBA00022692"/>
    </source>
</evidence>
<keyword evidence="4" id="KW-0547">Nucleotide-binding</keyword>
<dbReference type="Pfam" id="PF00664">
    <property type="entry name" value="ABC_membrane"/>
    <property type="match status" value="2"/>
</dbReference>
<feature type="transmembrane region" description="Helical" evidence="10">
    <location>
        <begin position="379"/>
        <end position="406"/>
    </location>
</feature>
<comment type="subcellular location">
    <subcellularLocation>
        <location evidence="1">Membrane</location>
        <topology evidence="1">Multi-pass membrane protein</topology>
    </subcellularLocation>
</comment>
<evidence type="ECO:0000256" key="9">
    <source>
        <dbReference type="SAM" id="MobiDB-lite"/>
    </source>
</evidence>
<dbReference type="OrthoDB" id="6500128at2759"/>
<dbReference type="EMBL" id="CCYA01000290">
    <property type="protein sequence ID" value="CEH19260.1"/>
    <property type="molecule type" value="Genomic_DNA"/>
</dbReference>
<dbReference type="SUPFAM" id="SSF90123">
    <property type="entry name" value="ABC transporter transmembrane region"/>
    <property type="match status" value="2"/>
</dbReference>
<dbReference type="CDD" id="cd18580">
    <property type="entry name" value="ABC_6TM_ABCC_D2"/>
    <property type="match status" value="1"/>
</dbReference>
<evidence type="ECO:0000256" key="6">
    <source>
        <dbReference type="ARBA" id="ARBA00022989"/>
    </source>
</evidence>
<dbReference type="SUPFAM" id="SSF52540">
    <property type="entry name" value="P-loop containing nucleoside triphosphate hydrolases"/>
    <property type="match status" value="2"/>
</dbReference>
<feature type="domain" description="ABC transmembrane type-1" evidence="12">
    <location>
        <begin position="819"/>
        <end position="1093"/>
    </location>
</feature>
<dbReference type="GO" id="GO:0005524">
    <property type="term" value="F:ATP binding"/>
    <property type="evidence" value="ECO:0007669"/>
    <property type="project" value="UniProtKB-KW"/>
</dbReference>
<feature type="region of interest" description="Disordered" evidence="9">
    <location>
        <begin position="1355"/>
        <end position="1388"/>
    </location>
</feature>
<feature type="transmembrane region" description="Helical" evidence="10">
    <location>
        <begin position="145"/>
        <end position="178"/>
    </location>
</feature>
<feature type="region of interest" description="Disordered" evidence="9">
    <location>
        <begin position="765"/>
        <end position="787"/>
    </location>
</feature>
<evidence type="ECO:0000256" key="1">
    <source>
        <dbReference type="ARBA" id="ARBA00004141"/>
    </source>
</evidence>
<dbReference type="InterPro" id="IPR050173">
    <property type="entry name" value="ABC_transporter_C-like"/>
</dbReference>
<feature type="domain" description="ABC transporter" evidence="11">
    <location>
        <begin position="1136"/>
        <end position="1348"/>
    </location>
</feature>
<dbReference type="GO" id="GO:0016020">
    <property type="term" value="C:membrane"/>
    <property type="evidence" value="ECO:0007669"/>
    <property type="project" value="UniProtKB-SubCell"/>
</dbReference>
<dbReference type="CDD" id="cd18579">
    <property type="entry name" value="ABC_6TM_ABCC_D1"/>
    <property type="match status" value="1"/>
</dbReference>
<dbReference type="SMART" id="SM00382">
    <property type="entry name" value="AAA"/>
    <property type="match status" value="2"/>
</dbReference>
<evidence type="ECO:0000256" key="5">
    <source>
        <dbReference type="ARBA" id="ARBA00022840"/>
    </source>
</evidence>
<feature type="transmembrane region" description="Helical" evidence="10">
    <location>
        <begin position="808"/>
        <end position="828"/>
    </location>
</feature>
<feature type="compositionally biased region" description="Basic and acidic residues" evidence="9">
    <location>
        <begin position="765"/>
        <end position="779"/>
    </location>
</feature>
<keyword evidence="2" id="KW-0813">Transport</keyword>
<evidence type="ECO:0000313" key="13">
    <source>
        <dbReference type="EMBL" id="CEH19260.1"/>
    </source>
</evidence>
<dbReference type="Gene3D" id="1.20.1560.10">
    <property type="entry name" value="ABC transporter type 1, transmembrane domain"/>
    <property type="match status" value="2"/>
</dbReference>
<dbReference type="InterPro" id="IPR011527">
    <property type="entry name" value="ABC1_TM_dom"/>
</dbReference>
<feature type="transmembrane region" description="Helical" evidence="10">
    <location>
        <begin position="1062"/>
        <end position="1081"/>
    </location>
</feature>
<accession>A0A0P1BRE8</accession>
<dbReference type="PROSITE" id="PS00211">
    <property type="entry name" value="ABC_TRANSPORTER_1"/>
    <property type="match status" value="1"/>
</dbReference>
<dbReference type="GO" id="GO:0016887">
    <property type="term" value="F:ATP hydrolysis activity"/>
    <property type="evidence" value="ECO:0007669"/>
    <property type="project" value="InterPro"/>
</dbReference>
<proteinExistence type="predicted"/>
<evidence type="ECO:0000259" key="12">
    <source>
        <dbReference type="PROSITE" id="PS50929"/>
    </source>
</evidence>
<protein>
    <submittedName>
        <fullName evidence="13">Abc multidrug</fullName>
    </submittedName>
</protein>
<feature type="transmembrane region" description="Helical" evidence="10">
    <location>
        <begin position="30"/>
        <end position="51"/>
    </location>
</feature>
<keyword evidence="5" id="KW-0067">ATP-binding</keyword>
<evidence type="ECO:0000256" key="10">
    <source>
        <dbReference type="SAM" id="Phobius"/>
    </source>
</evidence>
<dbReference type="Proteomes" id="UP000054845">
    <property type="component" value="Unassembled WGS sequence"/>
</dbReference>
<dbReference type="PANTHER" id="PTHR24223:SF399">
    <property type="entry name" value="ABC TRANSPORTER ATNG"/>
    <property type="match status" value="1"/>
</dbReference>
<keyword evidence="7 10" id="KW-0472">Membrane</keyword>